<dbReference type="InterPro" id="IPR011611">
    <property type="entry name" value="PfkB_dom"/>
</dbReference>
<dbReference type="InterPro" id="IPR017583">
    <property type="entry name" value="Tagatose/fructose_Pkinase"/>
</dbReference>
<evidence type="ECO:0000313" key="9">
    <source>
        <dbReference type="Proteomes" id="UP000823854"/>
    </source>
</evidence>
<dbReference type="PROSITE" id="PS00584">
    <property type="entry name" value="PFKB_KINASES_2"/>
    <property type="match status" value="1"/>
</dbReference>
<gene>
    <name evidence="8" type="ORF">H9932_06215</name>
</gene>
<dbReference type="GO" id="GO:0005524">
    <property type="term" value="F:ATP binding"/>
    <property type="evidence" value="ECO:0007669"/>
    <property type="project" value="UniProtKB-KW"/>
</dbReference>
<reference evidence="8" key="1">
    <citation type="journal article" date="2021" name="PeerJ">
        <title>Extensive microbial diversity within the chicken gut microbiome revealed by metagenomics and culture.</title>
        <authorList>
            <person name="Gilroy R."/>
            <person name="Ravi A."/>
            <person name="Getino M."/>
            <person name="Pursley I."/>
            <person name="Horton D.L."/>
            <person name="Alikhan N.F."/>
            <person name="Baker D."/>
            <person name="Gharbi K."/>
            <person name="Hall N."/>
            <person name="Watson M."/>
            <person name="Adriaenssens E.M."/>
            <person name="Foster-Nyarko E."/>
            <person name="Jarju S."/>
            <person name="Secka A."/>
            <person name="Antonio M."/>
            <person name="Oren A."/>
            <person name="Chaudhuri R.R."/>
            <person name="La Ragione R."/>
            <person name="Hildebrand F."/>
            <person name="Pallen M.J."/>
        </authorList>
    </citation>
    <scope>NUCLEOTIDE SEQUENCE</scope>
    <source>
        <strain evidence="8">CHK130-7132</strain>
    </source>
</reference>
<dbReference type="Gene3D" id="3.40.1190.20">
    <property type="match status" value="1"/>
</dbReference>
<evidence type="ECO:0000256" key="6">
    <source>
        <dbReference type="PIRNR" id="PIRNR000535"/>
    </source>
</evidence>
<keyword evidence="4" id="KW-0418">Kinase</keyword>
<evidence type="ECO:0000256" key="4">
    <source>
        <dbReference type="ARBA" id="ARBA00022777"/>
    </source>
</evidence>
<comment type="caution">
    <text evidence="8">The sequence shown here is derived from an EMBL/GenBank/DDBJ whole genome shotgun (WGS) entry which is preliminary data.</text>
</comment>
<feature type="domain" description="Carbohydrate kinase PfkB" evidence="7">
    <location>
        <begin position="23"/>
        <end position="306"/>
    </location>
</feature>
<accession>A0A9D2PYY7</accession>
<evidence type="ECO:0000256" key="3">
    <source>
        <dbReference type="ARBA" id="ARBA00022741"/>
    </source>
</evidence>
<evidence type="ECO:0000313" key="8">
    <source>
        <dbReference type="EMBL" id="HJC69256.1"/>
    </source>
</evidence>
<evidence type="ECO:0000256" key="1">
    <source>
        <dbReference type="ARBA" id="ARBA00010688"/>
    </source>
</evidence>
<sequence>MILTFTANPSLDRTVELAGPLIPGGVHRLGADRTQPGGKGINVALGVHCAGLPVTAVLPAAPADPLLALLEAEGLPHRASPIAGRVRTNLTVLSSPAVTTKLNEPGAALDAAEVAALEELLLDSARPGDSVMLSGSLAPGLPVDEYVRLVRALRARGARVGVDTSDAPLAALAAALEDAAPDFLKPNAEELGQILGTDGAALEAEAAAGRLDGVAAAALDLHRRGVGAVLVTLGGAGGLLATEGAAWYCPSPAGPVVSTVGAGDSATAGYLIGRALEEGPAERLARALAYGTAAVGLPGTTIPRPDQVRIDASAVVRL</sequence>
<dbReference type="Pfam" id="PF00294">
    <property type="entry name" value="PfkB"/>
    <property type="match status" value="1"/>
</dbReference>
<dbReference type="Proteomes" id="UP000823854">
    <property type="component" value="Unassembled WGS sequence"/>
</dbReference>
<protein>
    <submittedName>
        <fullName evidence="8">1-phosphofructokinase family hexose kinase</fullName>
    </submittedName>
</protein>
<name>A0A9D2PYY7_9MICO</name>
<dbReference type="InterPro" id="IPR002173">
    <property type="entry name" value="Carboh/pur_kinase_PfkB_CS"/>
</dbReference>
<dbReference type="PANTHER" id="PTHR46566">
    <property type="entry name" value="1-PHOSPHOFRUCTOKINASE-RELATED"/>
    <property type="match status" value="1"/>
</dbReference>
<dbReference type="GO" id="GO:0005829">
    <property type="term" value="C:cytosol"/>
    <property type="evidence" value="ECO:0007669"/>
    <property type="project" value="TreeGrafter"/>
</dbReference>
<organism evidence="8 9">
    <name type="scientific">Candidatus Brachybacterium intestinipullorum</name>
    <dbReference type="NCBI Taxonomy" id="2838512"/>
    <lineage>
        <taxon>Bacteria</taxon>
        <taxon>Bacillati</taxon>
        <taxon>Actinomycetota</taxon>
        <taxon>Actinomycetes</taxon>
        <taxon>Micrococcales</taxon>
        <taxon>Dermabacteraceae</taxon>
        <taxon>Brachybacterium</taxon>
    </lineage>
</organism>
<evidence type="ECO:0000256" key="2">
    <source>
        <dbReference type="ARBA" id="ARBA00022679"/>
    </source>
</evidence>
<dbReference type="NCBIfam" id="TIGR03168">
    <property type="entry name" value="1-PFK"/>
    <property type="match status" value="1"/>
</dbReference>
<dbReference type="SUPFAM" id="SSF53613">
    <property type="entry name" value="Ribokinase-like"/>
    <property type="match status" value="1"/>
</dbReference>
<keyword evidence="3" id="KW-0547">Nucleotide-binding</keyword>
<dbReference type="EMBL" id="DWWC01000114">
    <property type="protein sequence ID" value="HJC69256.1"/>
    <property type="molecule type" value="Genomic_DNA"/>
</dbReference>
<dbReference type="PIRSF" id="PIRSF000535">
    <property type="entry name" value="1PFK/6PFK/LacC"/>
    <property type="match status" value="1"/>
</dbReference>
<dbReference type="AlphaFoldDB" id="A0A9D2PYY7"/>
<evidence type="ECO:0000256" key="5">
    <source>
        <dbReference type="ARBA" id="ARBA00022840"/>
    </source>
</evidence>
<dbReference type="PANTHER" id="PTHR46566:SF5">
    <property type="entry name" value="1-PHOSPHOFRUCTOKINASE"/>
    <property type="match status" value="1"/>
</dbReference>
<evidence type="ECO:0000259" key="7">
    <source>
        <dbReference type="Pfam" id="PF00294"/>
    </source>
</evidence>
<reference evidence="8" key="2">
    <citation type="submission" date="2021-04" db="EMBL/GenBank/DDBJ databases">
        <authorList>
            <person name="Gilroy R."/>
        </authorList>
    </citation>
    <scope>NUCLEOTIDE SEQUENCE</scope>
    <source>
        <strain evidence="8">CHK130-7132</strain>
    </source>
</reference>
<dbReference type="CDD" id="cd01164">
    <property type="entry name" value="FruK_PfkB_like"/>
    <property type="match status" value="1"/>
</dbReference>
<comment type="similarity">
    <text evidence="1">Belongs to the carbohydrate kinase PfkB family.</text>
</comment>
<dbReference type="GO" id="GO:0008443">
    <property type="term" value="F:phosphofructokinase activity"/>
    <property type="evidence" value="ECO:0007669"/>
    <property type="project" value="TreeGrafter"/>
</dbReference>
<proteinExistence type="inferred from homology"/>
<dbReference type="InterPro" id="IPR029056">
    <property type="entry name" value="Ribokinase-like"/>
</dbReference>
<keyword evidence="5" id="KW-0067">ATP-binding</keyword>
<keyword evidence="2 6" id="KW-0808">Transferase</keyword>